<organism evidence="1 2">
    <name type="scientific">Mycena venus</name>
    <dbReference type="NCBI Taxonomy" id="2733690"/>
    <lineage>
        <taxon>Eukaryota</taxon>
        <taxon>Fungi</taxon>
        <taxon>Dikarya</taxon>
        <taxon>Basidiomycota</taxon>
        <taxon>Agaricomycotina</taxon>
        <taxon>Agaricomycetes</taxon>
        <taxon>Agaricomycetidae</taxon>
        <taxon>Agaricales</taxon>
        <taxon>Marasmiineae</taxon>
        <taxon>Mycenaceae</taxon>
        <taxon>Mycena</taxon>
    </lineage>
</organism>
<protein>
    <submittedName>
        <fullName evidence="1">F-box domain-containing protein</fullName>
    </submittedName>
</protein>
<evidence type="ECO:0000313" key="2">
    <source>
        <dbReference type="Proteomes" id="UP000620124"/>
    </source>
</evidence>
<dbReference type="AlphaFoldDB" id="A0A8H6YG50"/>
<reference evidence="1" key="1">
    <citation type="submission" date="2020-05" db="EMBL/GenBank/DDBJ databases">
        <title>Mycena genomes resolve the evolution of fungal bioluminescence.</title>
        <authorList>
            <person name="Tsai I.J."/>
        </authorList>
    </citation>
    <scope>NUCLEOTIDE SEQUENCE</scope>
    <source>
        <strain evidence="1">CCC161011</strain>
    </source>
</reference>
<comment type="caution">
    <text evidence="1">The sequence shown here is derived from an EMBL/GenBank/DDBJ whole genome shotgun (WGS) entry which is preliminary data.</text>
</comment>
<gene>
    <name evidence="1" type="ORF">MVEN_00788500</name>
</gene>
<dbReference type="OrthoDB" id="2269034at2759"/>
<dbReference type="EMBL" id="JACAZI010000005">
    <property type="protein sequence ID" value="KAF7360573.1"/>
    <property type="molecule type" value="Genomic_DNA"/>
</dbReference>
<name>A0A8H6YG50_9AGAR</name>
<dbReference type="Proteomes" id="UP000620124">
    <property type="component" value="Unassembled WGS sequence"/>
</dbReference>
<keyword evidence="2" id="KW-1185">Reference proteome</keyword>
<accession>A0A8H6YG50</accession>
<evidence type="ECO:0000313" key="1">
    <source>
        <dbReference type="EMBL" id="KAF7360573.1"/>
    </source>
</evidence>
<proteinExistence type="predicted"/>
<sequence>MLSALAGDRARVADLEARILDLEHSLAALRLEKWAAQERLDSYKYPVLTLPNELVSEIFIYFLPIYPVCPPLTGILSPICLTHICRKWRDIGLATPALWRAMSLSGNHNTFDWLEMWLGRSGCCPLSIRMDEWEDGDIPLVSELIAVVLLHRARLEHLQIRLFGPLPAIETRLPLLSHLDLEFDNFPNGPIGITFHEDDVPLLRTVTLDVIASRNVVLPWAQLTSLTLRQVDIDSCVPILRKATNLVYCQLDLEYDDEESHQCPDIILPKLQTLCCNDEDYSGPTSTYLYAFVVPALRSLHVAERFLRPDRISSLSSFISKSGCKLQDVRITGRRIVREETYRKAFPLIQNFSFDGAYVGNEGWGD</sequence>